<accession>A0A1H1GGQ4</accession>
<dbReference type="EMBL" id="FNKQ01000006">
    <property type="protein sequence ID" value="SDR12279.1"/>
    <property type="molecule type" value="Genomic_DNA"/>
</dbReference>
<evidence type="ECO:0000313" key="3">
    <source>
        <dbReference type="Proteomes" id="UP000199289"/>
    </source>
</evidence>
<dbReference type="Proteomes" id="UP000255421">
    <property type="component" value="Unassembled WGS sequence"/>
</dbReference>
<evidence type="ECO:0000313" key="2">
    <source>
        <dbReference type="EMBL" id="SDR12279.1"/>
    </source>
</evidence>
<evidence type="ECO:0000313" key="1">
    <source>
        <dbReference type="EMBL" id="RDI69607.1"/>
    </source>
</evidence>
<protein>
    <submittedName>
        <fullName evidence="2">Uncharacterized protein</fullName>
    </submittedName>
</protein>
<keyword evidence="4" id="KW-1185">Reference proteome</keyword>
<gene>
    <name evidence="1" type="ORF">DWB78_17690</name>
    <name evidence="2" type="ORF">SAMN05216278_3656</name>
</gene>
<dbReference type="Proteomes" id="UP000199289">
    <property type="component" value="Unassembled WGS sequence"/>
</dbReference>
<name>A0A1H1GGQ4_9EURY</name>
<evidence type="ECO:0000313" key="4">
    <source>
        <dbReference type="Proteomes" id="UP000255421"/>
    </source>
</evidence>
<reference evidence="3" key="1">
    <citation type="submission" date="2016-10" db="EMBL/GenBank/DDBJ databases">
        <authorList>
            <person name="Varghese N."/>
            <person name="Submissions S."/>
        </authorList>
    </citation>
    <scope>NUCLEOTIDE SEQUENCE [LARGE SCALE GENOMIC DNA]</scope>
    <source>
        <strain evidence="3">CGMCC 1.12397</strain>
    </source>
</reference>
<dbReference type="OrthoDB" id="240620at2157"/>
<dbReference type="EMBL" id="QQST01000004">
    <property type="protein sequence ID" value="RDI69607.1"/>
    <property type="molecule type" value="Genomic_DNA"/>
</dbReference>
<reference evidence="2" key="2">
    <citation type="submission" date="2016-10" db="EMBL/GenBank/DDBJ databases">
        <authorList>
            <person name="de Groot N.N."/>
        </authorList>
    </citation>
    <scope>NUCLEOTIDE SEQUENCE [LARGE SCALE GENOMIC DNA]</scope>
    <source>
        <strain evidence="2">CGMCC 1.12397</strain>
    </source>
</reference>
<organism evidence="2 3">
    <name type="scientific">Halopelagius longus</name>
    <dbReference type="NCBI Taxonomy" id="1236180"/>
    <lineage>
        <taxon>Archaea</taxon>
        <taxon>Methanobacteriati</taxon>
        <taxon>Methanobacteriota</taxon>
        <taxon>Stenosarchaea group</taxon>
        <taxon>Halobacteria</taxon>
        <taxon>Halobacteriales</taxon>
        <taxon>Haloferacaceae</taxon>
    </lineage>
</organism>
<dbReference type="RefSeq" id="WP_092539143.1">
    <property type="nucleotide sequence ID" value="NZ_FNKQ01000006.1"/>
</dbReference>
<proteinExistence type="predicted"/>
<dbReference type="AlphaFoldDB" id="A0A1H1GGQ4"/>
<reference evidence="1 4" key="3">
    <citation type="submission" date="2018-07" db="EMBL/GenBank/DDBJ databases">
        <title>Genome sequence of extremly halophilic archaeon Halopelagius longus strain BC12-B1.</title>
        <authorList>
            <person name="Zhang X."/>
        </authorList>
    </citation>
    <scope>NUCLEOTIDE SEQUENCE [LARGE SCALE GENOMIC DNA]</scope>
    <source>
        <strain evidence="1 4">BC12-B1</strain>
    </source>
</reference>
<sequence>MDAHERLFLEEMVETLAVSIASGMRSEPNERLVASRDELTDRGRFWVHGYLIGRLSMLKSWTSGNPNLSQNDVEEVIELVDGHESSIAAELYS</sequence>